<dbReference type="Gene3D" id="3.40.50.2300">
    <property type="match status" value="1"/>
</dbReference>
<organism evidence="3 4">
    <name type="scientific">Salmonirosea aquatica</name>
    <dbReference type="NCBI Taxonomy" id="2654236"/>
    <lineage>
        <taxon>Bacteria</taxon>
        <taxon>Pseudomonadati</taxon>
        <taxon>Bacteroidota</taxon>
        <taxon>Cytophagia</taxon>
        <taxon>Cytophagales</taxon>
        <taxon>Spirosomataceae</taxon>
        <taxon>Salmonirosea</taxon>
    </lineage>
</organism>
<comment type="caution">
    <text evidence="3">The sequence shown here is derived from an EMBL/GenBank/DDBJ whole genome shotgun (WGS) entry which is preliminary data.</text>
</comment>
<keyword evidence="1" id="KW-0059">Arsenical resistance</keyword>
<keyword evidence="4" id="KW-1185">Reference proteome</keyword>
<gene>
    <name evidence="3" type="ORF">GBK04_13300</name>
</gene>
<dbReference type="InterPro" id="IPR023485">
    <property type="entry name" value="Ptyr_pPase"/>
</dbReference>
<evidence type="ECO:0000313" key="3">
    <source>
        <dbReference type="EMBL" id="MPR34305.1"/>
    </source>
</evidence>
<evidence type="ECO:0000313" key="4">
    <source>
        <dbReference type="Proteomes" id="UP000479293"/>
    </source>
</evidence>
<reference evidence="3 4" key="1">
    <citation type="submission" date="2019-10" db="EMBL/GenBank/DDBJ databases">
        <title>Draft Genome Sequence of Cytophagaceae sp. SJW1-29.</title>
        <authorList>
            <person name="Choi A."/>
        </authorList>
    </citation>
    <scope>NUCLEOTIDE SEQUENCE [LARGE SCALE GENOMIC DNA]</scope>
    <source>
        <strain evidence="3 4">SJW1-29</strain>
    </source>
</reference>
<accession>A0A7C9F3T6</accession>
<proteinExistence type="predicted"/>
<dbReference type="EMBL" id="WHLY01000002">
    <property type="protein sequence ID" value="MPR34305.1"/>
    <property type="molecule type" value="Genomic_DNA"/>
</dbReference>
<dbReference type="InterPro" id="IPR036196">
    <property type="entry name" value="Ptyr_pPase_sf"/>
</dbReference>
<dbReference type="SUPFAM" id="SSF52788">
    <property type="entry name" value="Phosphotyrosine protein phosphatases I"/>
    <property type="match status" value="1"/>
</dbReference>
<dbReference type="GO" id="GO:0046685">
    <property type="term" value="P:response to arsenic-containing substance"/>
    <property type="evidence" value="ECO:0007669"/>
    <property type="project" value="UniProtKB-KW"/>
</dbReference>
<dbReference type="SMART" id="SM00226">
    <property type="entry name" value="LMWPc"/>
    <property type="match status" value="1"/>
</dbReference>
<sequence>MFSEIRAYLESLNIGTIPKDRQTVLTELRNYIAGKSARSEPVSLMFICTHNSRRSHLGQVWAQAAAAHYDIPGIRAFSGGTEATACNPRTVAALKRAGFVIIRSSEGENPTYKILFDEALPPVIAFSKVYDQHPNPDQSFAALMTCSHADENCPYIPGAEKRFAITYTDPKESDGTPAETSTYDARCRQIATEMKYLFSKI</sequence>
<evidence type="ECO:0000256" key="1">
    <source>
        <dbReference type="ARBA" id="ARBA00022849"/>
    </source>
</evidence>
<name>A0A7C9F3T6_9BACT</name>
<feature type="domain" description="Phosphotyrosine protein phosphatase I" evidence="2">
    <location>
        <begin position="42"/>
        <end position="200"/>
    </location>
</feature>
<protein>
    <submittedName>
        <fullName evidence="3">Protein-tyrosine-phosphatase</fullName>
    </submittedName>
</protein>
<dbReference type="AlphaFoldDB" id="A0A7C9F3T6"/>
<evidence type="ECO:0000259" key="2">
    <source>
        <dbReference type="SMART" id="SM00226"/>
    </source>
</evidence>
<dbReference type="PANTHER" id="PTHR43428">
    <property type="entry name" value="ARSENATE REDUCTASE"/>
    <property type="match status" value="1"/>
</dbReference>
<dbReference type="PANTHER" id="PTHR43428:SF1">
    <property type="entry name" value="ARSENATE REDUCTASE"/>
    <property type="match status" value="1"/>
</dbReference>
<dbReference type="Proteomes" id="UP000479293">
    <property type="component" value="Unassembled WGS sequence"/>
</dbReference>